<keyword evidence="6" id="KW-1185">Reference proteome</keyword>
<gene>
    <name evidence="5" type="ORF">MELIAE_LOCUS3385</name>
</gene>
<feature type="signal peptide" evidence="4">
    <location>
        <begin position="1"/>
        <end position="22"/>
    </location>
</feature>
<dbReference type="Pfam" id="PF00560">
    <property type="entry name" value="LRR_1"/>
    <property type="match status" value="1"/>
</dbReference>
<dbReference type="GO" id="GO:0005886">
    <property type="term" value="C:plasma membrane"/>
    <property type="evidence" value="ECO:0007669"/>
    <property type="project" value="TreeGrafter"/>
</dbReference>
<accession>A0A9P0AZ05</accession>
<reference evidence="5" key="1">
    <citation type="submission" date="2021-12" db="EMBL/GenBank/DDBJ databases">
        <authorList>
            <person name="King R."/>
        </authorList>
    </citation>
    <scope>NUCLEOTIDE SEQUENCE</scope>
</reference>
<dbReference type="InterPro" id="IPR001611">
    <property type="entry name" value="Leu-rich_rpt"/>
</dbReference>
<dbReference type="SMART" id="SM00369">
    <property type="entry name" value="LRR_TYP"/>
    <property type="match status" value="5"/>
</dbReference>
<dbReference type="SUPFAM" id="SSF52058">
    <property type="entry name" value="L domain-like"/>
    <property type="match status" value="1"/>
</dbReference>
<proteinExistence type="predicted"/>
<dbReference type="PANTHER" id="PTHR24369:SF210">
    <property type="entry name" value="CHAOPTIN-RELATED"/>
    <property type="match status" value="1"/>
</dbReference>
<feature type="chain" id="PRO_5040190024" evidence="4">
    <location>
        <begin position="23"/>
        <end position="360"/>
    </location>
</feature>
<dbReference type="InterPro" id="IPR032675">
    <property type="entry name" value="LRR_dom_sf"/>
</dbReference>
<dbReference type="PROSITE" id="PS51450">
    <property type="entry name" value="LRR"/>
    <property type="match status" value="2"/>
</dbReference>
<evidence type="ECO:0000313" key="5">
    <source>
        <dbReference type="EMBL" id="CAH0550608.1"/>
    </source>
</evidence>
<dbReference type="PANTHER" id="PTHR24369">
    <property type="entry name" value="ANTIGEN BSP, PUTATIVE-RELATED"/>
    <property type="match status" value="1"/>
</dbReference>
<dbReference type="InterPro" id="IPR050541">
    <property type="entry name" value="LRR_TM_domain-containing"/>
</dbReference>
<keyword evidence="2 4" id="KW-0732">Signal</keyword>
<evidence type="ECO:0000256" key="2">
    <source>
        <dbReference type="ARBA" id="ARBA00022729"/>
    </source>
</evidence>
<dbReference type="InterPro" id="IPR003591">
    <property type="entry name" value="Leu-rich_rpt_typical-subtyp"/>
</dbReference>
<organism evidence="5 6">
    <name type="scientific">Brassicogethes aeneus</name>
    <name type="common">Rape pollen beetle</name>
    <name type="synonym">Meligethes aeneus</name>
    <dbReference type="NCBI Taxonomy" id="1431903"/>
    <lineage>
        <taxon>Eukaryota</taxon>
        <taxon>Metazoa</taxon>
        <taxon>Ecdysozoa</taxon>
        <taxon>Arthropoda</taxon>
        <taxon>Hexapoda</taxon>
        <taxon>Insecta</taxon>
        <taxon>Pterygota</taxon>
        <taxon>Neoptera</taxon>
        <taxon>Endopterygota</taxon>
        <taxon>Coleoptera</taxon>
        <taxon>Polyphaga</taxon>
        <taxon>Cucujiformia</taxon>
        <taxon>Nitidulidae</taxon>
        <taxon>Meligethinae</taxon>
        <taxon>Brassicogethes</taxon>
    </lineage>
</organism>
<sequence length="360" mass="41704">MPSKNREFTVILVLCFAYLTKTEKPCASFNNIKVSVVQLKGEPFEATIYGCVQRPNFRDEVIVSEILVSEQNVPRLGRDAIRHMPRLTSLVFENCGINNIMPGSMRNLPKLRYFEVNKSGLARILYGTFQELFTLETIKIHNTDLNEIDTDAFGFLPNLKETDLSNNQLNYFDRTWFTNSTNLEILNLQHNKIRTIERKSFKPYHRLREIQLDHNDITLLETNSFKGLRHLEHLSLTYNKLKSIDSDIFPNSIKITRLNIAANHLTYLPTQLMDKLIVRKVMLDGNPWECQCLHKVTNWLYSSGANLEKPSNCGDIPVCYSSTVNEKSCMEVDDDEVRVKYFEALRRLGDKVHKHCARLN</sequence>
<dbReference type="Pfam" id="PF13855">
    <property type="entry name" value="LRR_8"/>
    <property type="match status" value="1"/>
</dbReference>
<keyword evidence="1" id="KW-0433">Leucine-rich repeat</keyword>
<evidence type="ECO:0000256" key="4">
    <source>
        <dbReference type="SAM" id="SignalP"/>
    </source>
</evidence>
<evidence type="ECO:0000256" key="1">
    <source>
        <dbReference type="ARBA" id="ARBA00022614"/>
    </source>
</evidence>
<protein>
    <submittedName>
        <fullName evidence="5">Uncharacterized protein</fullName>
    </submittedName>
</protein>
<keyword evidence="3" id="KW-0677">Repeat</keyword>
<evidence type="ECO:0000313" key="6">
    <source>
        <dbReference type="Proteomes" id="UP001154078"/>
    </source>
</evidence>
<dbReference type="OrthoDB" id="676979at2759"/>
<name>A0A9P0AZ05_BRAAE</name>
<dbReference type="Proteomes" id="UP001154078">
    <property type="component" value="Chromosome 2"/>
</dbReference>
<dbReference type="AlphaFoldDB" id="A0A9P0AZ05"/>
<evidence type="ECO:0000256" key="3">
    <source>
        <dbReference type="ARBA" id="ARBA00022737"/>
    </source>
</evidence>
<dbReference type="Gene3D" id="3.80.10.10">
    <property type="entry name" value="Ribonuclease Inhibitor"/>
    <property type="match status" value="2"/>
</dbReference>
<dbReference type="EMBL" id="OV121133">
    <property type="protein sequence ID" value="CAH0550608.1"/>
    <property type="molecule type" value="Genomic_DNA"/>
</dbReference>